<evidence type="ECO:0000313" key="3">
    <source>
        <dbReference type="Proteomes" id="UP001595456"/>
    </source>
</evidence>
<keyword evidence="1" id="KW-0472">Membrane</keyword>
<comment type="caution">
    <text evidence="2">The sequence shown here is derived from an EMBL/GenBank/DDBJ whole genome shotgun (WGS) entry which is preliminary data.</text>
</comment>
<protein>
    <submittedName>
        <fullName evidence="2">Uncharacterized protein</fullName>
    </submittedName>
</protein>
<feature type="transmembrane region" description="Helical" evidence="1">
    <location>
        <begin position="51"/>
        <end position="71"/>
    </location>
</feature>
<dbReference type="Proteomes" id="UP001595456">
    <property type="component" value="Unassembled WGS sequence"/>
</dbReference>
<name>A0ABV7EBR6_9SPHN</name>
<reference evidence="3" key="1">
    <citation type="journal article" date="2019" name="Int. J. Syst. Evol. Microbiol.">
        <title>The Global Catalogue of Microorganisms (GCM) 10K type strain sequencing project: providing services to taxonomists for standard genome sequencing and annotation.</title>
        <authorList>
            <consortium name="The Broad Institute Genomics Platform"/>
            <consortium name="The Broad Institute Genome Sequencing Center for Infectious Disease"/>
            <person name="Wu L."/>
            <person name="Ma J."/>
        </authorList>
    </citation>
    <scope>NUCLEOTIDE SEQUENCE [LARGE SCALE GENOMIC DNA]</scope>
    <source>
        <strain evidence="3">KCTC 52607</strain>
    </source>
</reference>
<proteinExistence type="predicted"/>
<keyword evidence="1" id="KW-1133">Transmembrane helix</keyword>
<gene>
    <name evidence="2" type="ORF">ACFODU_13645</name>
</gene>
<dbReference type="RefSeq" id="WP_336927598.1">
    <property type="nucleotide sequence ID" value="NZ_JBANRO010000017.1"/>
</dbReference>
<accession>A0ABV7EBR6</accession>
<keyword evidence="3" id="KW-1185">Reference proteome</keyword>
<dbReference type="EMBL" id="JBHRST010000021">
    <property type="protein sequence ID" value="MFC3098835.1"/>
    <property type="molecule type" value="Genomic_DNA"/>
</dbReference>
<evidence type="ECO:0000313" key="2">
    <source>
        <dbReference type="EMBL" id="MFC3098835.1"/>
    </source>
</evidence>
<sequence length="72" mass="7861">MGALLKAIPLGGLLTWLVCLFIGSAGSRGGFLSIRRMDVDIAMLGLSTDIYWSWTMFAIGTGLSWAILYMME</sequence>
<organism evidence="2 3">
    <name type="scientific">Alteraurantiacibacter palmitatis</name>
    <dbReference type="NCBI Taxonomy" id="2054628"/>
    <lineage>
        <taxon>Bacteria</taxon>
        <taxon>Pseudomonadati</taxon>
        <taxon>Pseudomonadota</taxon>
        <taxon>Alphaproteobacteria</taxon>
        <taxon>Sphingomonadales</taxon>
        <taxon>Erythrobacteraceae</taxon>
        <taxon>Alteraurantiacibacter</taxon>
    </lineage>
</organism>
<evidence type="ECO:0000256" key="1">
    <source>
        <dbReference type="SAM" id="Phobius"/>
    </source>
</evidence>
<keyword evidence="1" id="KW-0812">Transmembrane</keyword>